<keyword evidence="3" id="KW-1185">Reference proteome</keyword>
<dbReference type="Proteomes" id="UP001162098">
    <property type="component" value="Segment"/>
</dbReference>
<sequence length="359" mass="40316">MLPTAKTNAKVAPPLRCEIFDFYRATVMRVTDGADQELLSRVSTAVPGHLDTQHTFRTHDGLVMQLYVANTDGEQTGSALGIPHSWRDPTLELADYEPRSARFMQHDLEHCDIKIRFNNNDQEAETLRIDFYPPGCFTANASPSLPQEGAIASLVATLVAGGAERCAQTERVAVDVATPPLVNSKVMLDFVLPNIPSGAKVAREWDIDVVQLDQRYAEEEFPTHLQSDSDVANRIFQAVAHRWEAAAIHLVRLLERCAALAEPLARPVERRVTTLVPRTPETMETPPSDSGNKKKKKRQRSSSTTTTKKSKKKPTKKRQKVEEEEEEEEEPEEMEEEEPAPKPPRKRLSLRKKTPVTHD</sequence>
<proteinExistence type="predicted"/>
<evidence type="ECO:0000313" key="2">
    <source>
        <dbReference type="EMBL" id="QPB44283.1"/>
    </source>
</evidence>
<feature type="compositionally biased region" description="Basic residues" evidence="1">
    <location>
        <begin position="343"/>
        <end position="359"/>
    </location>
</feature>
<dbReference type="KEGG" id="vg:80543479"/>
<evidence type="ECO:0000256" key="1">
    <source>
        <dbReference type="SAM" id="MobiDB-lite"/>
    </source>
</evidence>
<reference evidence="2 3" key="1">
    <citation type="submission" date="2020-09" db="EMBL/GenBank/DDBJ databases">
        <authorList>
            <person name="Zhang R."/>
            <person name="Garcia K."/>
            <person name="Ogata H."/>
        </authorList>
    </citation>
    <scope>NUCLEOTIDE SEQUENCE [LARGE SCALE GENOMIC DNA]</scope>
    <source>
        <strain evidence="3">stheno</strain>
    </source>
</reference>
<name>A0A7S7YEG7_9VIRU</name>
<feature type="compositionally biased region" description="Acidic residues" evidence="1">
    <location>
        <begin position="322"/>
        <end position="338"/>
    </location>
</feature>
<dbReference type="EMBL" id="MW018138">
    <property type="protein sequence ID" value="QPB44283.1"/>
    <property type="molecule type" value="Genomic_DNA"/>
</dbReference>
<evidence type="ECO:0000313" key="3">
    <source>
        <dbReference type="Proteomes" id="UP001162098"/>
    </source>
</evidence>
<accession>A0A7S7YEG7</accession>
<feature type="region of interest" description="Disordered" evidence="1">
    <location>
        <begin position="271"/>
        <end position="359"/>
    </location>
</feature>
<organism evidence="2 3">
    <name type="scientific">Medusavirus stheno T3</name>
    <dbReference type="NCBI Taxonomy" id="3069717"/>
    <lineage>
        <taxon>Viruses</taxon>
        <taxon>Varidnaviria</taxon>
        <taxon>Bamfordvirae</taxon>
        <taxon>Nucleocytoviricota</taxon>
        <taxon>Megaviricetes</taxon>
        <taxon>Mamonoviridae</taxon>
        <taxon>Medusavirus</taxon>
        <taxon>Medusavirus sthenus</taxon>
    </lineage>
</organism>
<feature type="compositionally biased region" description="Basic residues" evidence="1">
    <location>
        <begin position="308"/>
        <end position="319"/>
    </location>
</feature>
<protein>
    <submittedName>
        <fullName evidence="2">Uncharacterized protein</fullName>
    </submittedName>
</protein>